<proteinExistence type="predicted"/>
<dbReference type="Proteomes" id="UP000185944">
    <property type="component" value="Unassembled WGS sequence"/>
</dbReference>
<keyword evidence="2" id="KW-1185">Reference proteome</keyword>
<organism evidence="1 2">
    <name type="scientific">Nematocida displodere</name>
    <dbReference type="NCBI Taxonomy" id="1805483"/>
    <lineage>
        <taxon>Eukaryota</taxon>
        <taxon>Fungi</taxon>
        <taxon>Fungi incertae sedis</taxon>
        <taxon>Microsporidia</taxon>
        <taxon>Nematocida</taxon>
    </lineage>
</organism>
<dbReference type="OrthoDB" id="2195168at2759"/>
<dbReference type="VEuPathDB" id="MicrosporidiaDB:NEDG_01618"/>
<dbReference type="EMBL" id="LTDL01000021">
    <property type="protein sequence ID" value="OAG31205.1"/>
    <property type="molecule type" value="Genomic_DNA"/>
</dbReference>
<dbReference type="AlphaFoldDB" id="A0A177EGV7"/>
<evidence type="ECO:0000313" key="2">
    <source>
        <dbReference type="Proteomes" id="UP000185944"/>
    </source>
</evidence>
<dbReference type="RefSeq" id="XP_067544926.1">
    <property type="nucleotide sequence ID" value="XM_067689036.1"/>
</dbReference>
<gene>
    <name evidence="1" type="ORF">NEDG_01618</name>
</gene>
<reference evidence="1 2" key="1">
    <citation type="submission" date="2016-02" db="EMBL/GenBank/DDBJ databases">
        <title>Discovery of a natural microsporidian pathogen with a broad tissue tropism in Caenorhabditis elegans.</title>
        <authorList>
            <person name="Luallen R.J."/>
            <person name="Reinke A.W."/>
            <person name="Tong L."/>
            <person name="Botts M.R."/>
            <person name="Felix M.-A."/>
            <person name="Troemel E.R."/>
        </authorList>
    </citation>
    <scope>NUCLEOTIDE SEQUENCE [LARGE SCALE GENOMIC DNA]</scope>
    <source>
        <strain evidence="1 2">JUm2807</strain>
    </source>
</reference>
<dbReference type="GeneID" id="93647968"/>
<comment type="caution">
    <text evidence="1">The sequence shown here is derived from an EMBL/GenBank/DDBJ whole genome shotgun (WGS) entry which is preliminary data.</text>
</comment>
<accession>A0A177EGV7</accession>
<protein>
    <submittedName>
        <fullName evidence="1">Uncharacterized protein</fullName>
    </submittedName>
</protein>
<sequence>MTTLVSTDAQRAVVIVGLDTPEDQSIELLNEVAGSTFITEENSSRVEDIMVVLLGSAVHASALVGKLHNAIVNKAKLCVLTLEKCSALHKLGSTAASALTADKPAVKKVSGKKEVVQWKESAKGEQFVVYNEGTLTNYQIAKIMGCKVTAKKPMAGYTVSVAEGMVMCLKQKNLFLYGGQLELVDGHVQDSLLAHALVGEYLMVAFPAGRKTNSWEVYNIYTKEKVKSLTLPSEERMSISKSANHYMIHKENTVEIRRMHNDANVYTEYSEPEEGVKSEGFFSFCNNVVLVVKTTDVSTKLSLYNLRSEMIIRSKILTNITTYTIEWQKNEVCIVNIRALGGKNLHFIDIWDVYGETTISKALGETVKSVCTAPTMVITTNATGVKIFKRVQGRLLEYTFIKGVFTLVAAKELGALFDGEKIVLVNGDGEILLKMELDGVTRMEWSPFGLYLALIDPGQAKVIDVCGKEVFAGSIGRSGGPGFFWRTVAQPIPGLALTPSDVQKFKETDLAKREDAKKQIIEENSDFILEWRSFLSRMKQFHVSSTQH</sequence>
<name>A0A177EGV7_9MICR</name>
<evidence type="ECO:0000313" key="1">
    <source>
        <dbReference type="EMBL" id="OAG31205.1"/>
    </source>
</evidence>